<dbReference type="Gene3D" id="3.40.630.30">
    <property type="match status" value="1"/>
</dbReference>
<dbReference type="InterPro" id="IPR050832">
    <property type="entry name" value="Bact_Acetyltransf"/>
</dbReference>
<name>A0ABU7PEB7_9ACTN</name>
<keyword evidence="2 4" id="KW-0012">Acyltransferase</keyword>
<evidence type="ECO:0000256" key="2">
    <source>
        <dbReference type="ARBA" id="ARBA00023315"/>
    </source>
</evidence>
<dbReference type="PROSITE" id="PS51186">
    <property type="entry name" value="GNAT"/>
    <property type="match status" value="1"/>
</dbReference>
<dbReference type="RefSeq" id="WP_330797148.1">
    <property type="nucleotide sequence ID" value="NZ_JAZEWV010000015.1"/>
</dbReference>
<gene>
    <name evidence="4" type="ORF">V2S66_19535</name>
</gene>
<keyword evidence="5" id="KW-1185">Reference proteome</keyword>
<evidence type="ECO:0000313" key="4">
    <source>
        <dbReference type="EMBL" id="MEE4544157.1"/>
    </source>
</evidence>
<keyword evidence="1 4" id="KW-0808">Transferase</keyword>
<organism evidence="4 5">
    <name type="scientific">Actinacidiphila polyblastidii</name>
    <dbReference type="NCBI Taxonomy" id="3110430"/>
    <lineage>
        <taxon>Bacteria</taxon>
        <taxon>Bacillati</taxon>
        <taxon>Actinomycetota</taxon>
        <taxon>Actinomycetes</taxon>
        <taxon>Kitasatosporales</taxon>
        <taxon>Streptomycetaceae</taxon>
        <taxon>Actinacidiphila</taxon>
    </lineage>
</organism>
<proteinExistence type="predicted"/>
<evidence type="ECO:0000313" key="5">
    <source>
        <dbReference type="Proteomes" id="UP001344658"/>
    </source>
</evidence>
<accession>A0ABU7PEB7</accession>
<dbReference type="EMBL" id="JAZEWV010000015">
    <property type="protein sequence ID" value="MEE4544157.1"/>
    <property type="molecule type" value="Genomic_DNA"/>
</dbReference>
<feature type="domain" description="N-acetyltransferase" evidence="3">
    <location>
        <begin position="6"/>
        <end position="159"/>
    </location>
</feature>
<dbReference type="PANTHER" id="PTHR43877:SF2">
    <property type="entry name" value="AMINOALKYLPHOSPHONATE N-ACETYLTRANSFERASE-RELATED"/>
    <property type="match status" value="1"/>
</dbReference>
<comment type="caution">
    <text evidence="4">The sequence shown here is derived from an EMBL/GenBank/DDBJ whole genome shotgun (WGS) entry which is preliminary data.</text>
</comment>
<dbReference type="GO" id="GO:0016746">
    <property type="term" value="F:acyltransferase activity"/>
    <property type="evidence" value="ECO:0007669"/>
    <property type="project" value="UniProtKB-KW"/>
</dbReference>
<reference evidence="4 5" key="1">
    <citation type="submission" date="2023-12" db="EMBL/GenBank/DDBJ databases">
        <title>Streptomyces sp. V4-01.</title>
        <authorList>
            <person name="Somphong A."/>
            <person name="Phongsopitanun W."/>
        </authorList>
    </citation>
    <scope>NUCLEOTIDE SEQUENCE [LARGE SCALE GENOMIC DNA]</scope>
    <source>
        <strain evidence="4 5">V4-01</strain>
    </source>
</reference>
<dbReference type="InterPro" id="IPR000182">
    <property type="entry name" value="GNAT_dom"/>
</dbReference>
<dbReference type="Proteomes" id="UP001344658">
    <property type="component" value="Unassembled WGS sequence"/>
</dbReference>
<sequence>MSTPHTLIRPAGTADLDAICDVHARARATYYAGHLPPEAYSGPAELDRQRTGTARAIASPERIVLCAERDGRIVGFAALAARFDGDRLFHFHVDPEVWRTGAGAALHRACVGAWQAAGLATARLEVFAPNARARAFYAAQGWVEHSCEGDHVVMELALRADAPAAEEPGSRR</sequence>
<evidence type="ECO:0000259" key="3">
    <source>
        <dbReference type="PROSITE" id="PS51186"/>
    </source>
</evidence>
<protein>
    <submittedName>
        <fullName evidence="4">GNAT family N-acetyltransferase</fullName>
        <ecNumber evidence="4">2.3.1.-</ecNumber>
    </submittedName>
</protein>
<dbReference type="CDD" id="cd04301">
    <property type="entry name" value="NAT_SF"/>
    <property type="match status" value="1"/>
</dbReference>
<dbReference type="SUPFAM" id="SSF55729">
    <property type="entry name" value="Acyl-CoA N-acyltransferases (Nat)"/>
    <property type="match status" value="1"/>
</dbReference>
<dbReference type="EC" id="2.3.1.-" evidence="4"/>
<dbReference type="Pfam" id="PF00583">
    <property type="entry name" value="Acetyltransf_1"/>
    <property type="match status" value="1"/>
</dbReference>
<dbReference type="InterPro" id="IPR016181">
    <property type="entry name" value="Acyl_CoA_acyltransferase"/>
</dbReference>
<evidence type="ECO:0000256" key="1">
    <source>
        <dbReference type="ARBA" id="ARBA00022679"/>
    </source>
</evidence>
<dbReference type="PANTHER" id="PTHR43877">
    <property type="entry name" value="AMINOALKYLPHOSPHONATE N-ACETYLTRANSFERASE-RELATED-RELATED"/>
    <property type="match status" value="1"/>
</dbReference>